<accession>A0ABT0J8S0</accession>
<keyword evidence="5 7" id="KW-1133">Transmembrane helix</keyword>
<feature type="transmembrane region" description="Helical" evidence="7">
    <location>
        <begin position="646"/>
        <end position="665"/>
    </location>
</feature>
<comment type="similarity">
    <text evidence="2">Belongs to the resistance-nodulation-cell division (RND) (TC 2.A.6) family. MmpL subfamily.</text>
</comment>
<evidence type="ECO:0000256" key="1">
    <source>
        <dbReference type="ARBA" id="ARBA00004651"/>
    </source>
</evidence>
<feature type="transmembrane region" description="Helical" evidence="7">
    <location>
        <begin position="602"/>
        <end position="625"/>
    </location>
</feature>
<dbReference type="EMBL" id="JALQCY010000007">
    <property type="protein sequence ID" value="MCK9795892.1"/>
    <property type="molecule type" value="Genomic_DNA"/>
</dbReference>
<evidence type="ECO:0000256" key="5">
    <source>
        <dbReference type="ARBA" id="ARBA00022989"/>
    </source>
</evidence>
<dbReference type="SUPFAM" id="SSF82866">
    <property type="entry name" value="Multidrug efflux transporter AcrB transmembrane domain"/>
    <property type="match status" value="2"/>
</dbReference>
<feature type="transmembrane region" description="Helical" evidence="7">
    <location>
        <begin position="208"/>
        <end position="229"/>
    </location>
</feature>
<evidence type="ECO:0000256" key="2">
    <source>
        <dbReference type="ARBA" id="ARBA00010157"/>
    </source>
</evidence>
<evidence type="ECO:0000259" key="8">
    <source>
        <dbReference type="PROSITE" id="PS50156"/>
    </source>
</evidence>
<feature type="transmembrane region" description="Helical" evidence="7">
    <location>
        <begin position="241"/>
        <end position="261"/>
    </location>
</feature>
<dbReference type="Proteomes" id="UP001651050">
    <property type="component" value="Unassembled WGS sequence"/>
</dbReference>
<gene>
    <name evidence="9" type="ORF">M1843_19275</name>
</gene>
<name>A0ABT0J8S0_9MICO</name>
<comment type="caution">
    <text evidence="9">The sequence shown here is derived from an EMBL/GenBank/DDBJ whole genome shotgun (WGS) entry which is preliminary data.</text>
</comment>
<organism evidence="9 10">
    <name type="scientific">Isoptericola peretonis</name>
    <dbReference type="NCBI Taxonomy" id="2918523"/>
    <lineage>
        <taxon>Bacteria</taxon>
        <taxon>Bacillati</taxon>
        <taxon>Actinomycetota</taxon>
        <taxon>Actinomycetes</taxon>
        <taxon>Micrococcales</taxon>
        <taxon>Promicromonosporaceae</taxon>
        <taxon>Isoptericola</taxon>
    </lineage>
</organism>
<dbReference type="PANTHER" id="PTHR33406">
    <property type="entry name" value="MEMBRANE PROTEIN MJ1562-RELATED"/>
    <property type="match status" value="1"/>
</dbReference>
<evidence type="ECO:0000256" key="7">
    <source>
        <dbReference type="SAM" id="Phobius"/>
    </source>
</evidence>
<dbReference type="Gene3D" id="1.20.1640.10">
    <property type="entry name" value="Multidrug efflux transporter AcrB transmembrane domain"/>
    <property type="match status" value="2"/>
</dbReference>
<keyword evidence="4 7" id="KW-0812">Transmembrane</keyword>
<protein>
    <submittedName>
        <fullName evidence="9">MMPL family transporter</fullName>
    </submittedName>
</protein>
<sequence>MLENVARTVTRRPRTVVVATALVFLVLAVAAAGVMDALSLNRYEAPGSESLEARQTLGQSGRGSPNVAILVEPADDGATVDDPAVAAAALEIADDLSAVPGVEDVWSAWDPGAPDTLASEARTSGLVLAWAPGDADHVRGTVLPTIEEGVVDAAPADGPVDVTLGGGDEVFRVAAAQARTDFLRAELVVVPLVGLLLWAVYRRLGVALATLATGLLAVVGALAALRAVAAVTEVSTFASNIALVMGIGLGVDYGLFVAYRFREELGAGGDVRAAARRAVRVAGRTVAFSGVTVGASLAVLLVFPFPFLSSFAYAGIAVVASALLASVAFLPAVLVLLGRRVLAPGDPGEGAFWQRTAGRVAARPVVWGGAGLAVVLALGAPALGIVFGAPDDRVLPSGTPVRAMYDTIRSDFRTEEADALQVVLPGAPPDAAALSRYAARLSGLPGVERVDSASGSFVAGDRVGTGSRDPDRYTLGDGGTWLSVLPTGETLAEAPTELVRTVRDTPPPATWGDAVVGGYPADLTDYRDGVTERLPLVAGLVVLVTALVLFAMTGSVVVPALAGVLNGLSLSVMFGVLVAGFQQGLLEGVLGFEATGTLEPSIPLLMFCVAYGLSMDYQVFLLARVQEDHLRTGDARGAIARGIGRSAPLVTAAALILAASFAVYATSGITFLQQLGVGMAVAVVVDATVVRGLLLPAALGLAGEAAWWSPAPLRRLAPRWRLGEREAAVEAPAAVPVRVEERART</sequence>
<dbReference type="InterPro" id="IPR050545">
    <property type="entry name" value="Mycobact_MmpL"/>
</dbReference>
<dbReference type="PANTHER" id="PTHR33406:SF11">
    <property type="entry name" value="MEMBRANE PROTEIN SCO6666-RELATED"/>
    <property type="match status" value="1"/>
</dbReference>
<dbReference type="PROSITE" id="PS50156">
    <property type="entry name" value="SSD"/>
    <property type="match status" value="1"/>
</dbReference>
<dbReference type="Pfam" id="PF03176">
    <property type="entry name" value="MMPL"/>
    <property type="match status" value="2"/>
</dbReference>
<feature type="transmembrane region" description="Helical" evidence="7">
    <location>
        <begin position="311"/>
        <end position="337"/>
    </location>
</feature>
<reference evidence="9 10" key="1">
    <citation type="submission" date="2022-02" db="EMBL/GenBank/DDBJ databases">
        <title>The car tank lid bacteriome: a reservoir of bacteria with potential in bioremediation of fuel.</title>
        <authorList>
            <person name="Vidal-Verdu A."/>
            <person name="Gomez-Martinez D."/>
            <person name="Latorre-Perez A."/>
            <person name="Pereto J."/>
            <person name="Porcar M."/>
        </authorList>
    </citation>
    <scope>NUCLEOTIDE SEQUENCE [LARGE SCALE GENOMIC DNA]</scope>
    <source>
        <strain evidence="9 10">4D.3</strain>
    </source>
</reference>
<keyword evidence="10" id="KW-1185">Reference proteome</keyword>
<evidence type="ECO:0000256" key="6">
    <source>
        <dbReference type="ARBA" id="ARBA00023136"/>
    </source>
</evidence>
<feature type="transmembrane region" description="Helical" evidence="7">
    <location>
        <begin position="281"/>
        <end position="305"/>
    </location>
</feature>
<evidence type="ECO:0000313" key="10">
    <source>
        <dbReference type="Proteomes" id="UP001651050"/>
    </source>
</evidence>
<feature type="domain" description="SSD" evidence="8">
    <location>
        <begin position="203"/>
        <end position="336"/>
    </location>
</feature>
<keyword evidence="6 7" id="KW-0472">Membrane</keyword>
<feature type="transmembrane region" description="Helical" evidence="7">
    <location>
        <begin position="534"/>
        <end position="553"/>
    </location>
</feature>
<feature type="transmembrane region" description="Helical" evidence="7">
    <location>
        <begin position="365"/>
        <end position="387"/>
    </location>
</feature>
<evidence type="ECO:0000256" key="4">
    <source>
        <dbReference type="ARBA" id="ARBA00022692"/>
    </source>
</evidence>
<dbReference type="RefSeq" id="WP_416345742.1">
    <property type="nucleotide sequence ID" value="NZ_JALQCY010000007.1"/>
</dbReference>
<evidence type="ECO:0000313" key="9">
    <source>
        <dbReference type="EMBL" id="MCK9795892.1"/>
    </source>
</evidence>
<keyword evidence="3" id="KW-1003">Cell membrane</keyword>
<comment type="subcellular location">
    <subcellularLocation>
        <location evidence="1">Cell membrane</location>
        <topology evidence="1">Multi-pass membrane protein</topology>
    </subcellularLocation>
</comment>
<dbReference type="InterPro" id="IPR004869">
    <property type="entry name" value="MMPL_dom"/>
</dbReference>
<evidence type="ECO:0000256" key="3">
    <source>
        <dbReference type="ARBA" id="ARBA00022475"/>
    </source>
</evidence>
<feature type="transmembrane region" description="Helical" evidence="7">
    <location>
        <begin position="560"/>
        <end position="582"/>
    </location>
</feature>
<dbReference type="InterPro" id="IPR000731">
    <property type="entry name" value="SSD"/>
</dbReference>
<feature type="transmembrane region" description="Helical" evidence="7">
    <location>
        <begin position="182"/>
        <end position="201"/>
    </location>
</feature>
<proteinExistence type="inferred from homology"/>